<evidence type="ECO:0000256" key="2">
    <source>
        <dbReference type="ARBA" id="ARBA00022692"/>
    </source>
</evidence>
<keyword evidence="6 9" id="KW-1015">Disulfide bond</keyword>
<evidence type="ECO:0000256" key="7">
    <source>
        <dbReference type="ARBA" id="ARBA00023170"/>
    </source>
</evidence>
<sequence length="578" mass="63120">MAGGSAKELLQLADEVQGNIAFDLRANSLLWNSKRAGLTTMSLLQAKSHKAGRRWNISGSVISAFEPFLLSHSDNVLTLWDRRDGSAIQDMPVRGRVFSVIVALKNVRPGQNKLMFLKKKYKKFSFLACMPDTPVCTEPSVLCRHTSICLSQAQLCDGKKDCPDGDDEDGCVTTCPSKGDFKCKDSRSCVPRVLVCDGRSHCRDGSDEVNLPHVSKLCDDGTECVLYNHVCDGEKDCQDGSDEQGCEPLKPRAPVAPACSSPAVLCPNSAVQLCISPSQFCNGLKDCPDGFDENNCVKRCPSRSKEFVYIYISLFANVCRMFFCLECDFRCNDRRSCVSQSLVCDGRSQCNDGSDELNCPNATPPAAGANVLKCRIGTKLCRDGTECVLFSHVCDGERDCRDGSDEVGCDIYSAPTNPPCSSPSALCPGSSLCISPTQFCDGKKDCPDGSDENCVKRCPYRTDFRCKDRRSCISKSLVCDGRSHCHDGSDELKCASVALLTPRANVLKCRMAHSCVETRQSVSSSVTSVMERMTAGTDQMKKDVVSFNVLLSQSGIFLKLLDEPAQTLRFSAFQIYSS</sequence>
<evidence type="ECO:0000256" key="1">
    <source>
        <dbReference type="ARBA" id="ARBA00004167"/>
    </source>
</evidence>
<feature type="disulfide bond" evidence="9">
    <location>
        <begin position="156"/>
        <end position="171"/>
    </location>
</feature>
<dbReference type="AlphaFoldDB" id="A0A7J5YJA7"/>
<keyword evidence="2" id="KW-0812">Transmembrane</keyword>
<dbReference type="Proteomes" id="UP000518266">
    <property type="component" value="Unassembled WGS sequence"/>
</dbReference>
<name>A0A7J5YJA7_DISMA</name>
<evidence type="ECO:0000256" key="3">
    <source>
        <dbReference type="ARBA" id="ARBA00022737"/>
    </source>
</evidence>
<keyword evidence="4" id="KW-1133">Transmembrane helix</keyword>
<accession>A0A7J5YJA7</accession>
<evidence type="ECO:0000256" key="8">
    <source>
        <dbReference type="ARBA" id="ARBA00023180"/>
    </source>
</evidence>
<keyword evidence="3" id="KW-0677">Repeat</keyword>
<evidence type="ECO:0000256" key="4">
    <source>
        <dbReference type="ARBA" id="ARBA00022989"/>
    </source>
</evidence>
<gene>
    <name evidence="10" type="ORF">F7725_015356</name>
</gene>
<dbReference type="PROSITE" id="PS50068">
    <property type="entry name" value="LDLRA_2"/>
    <property type="match status" value="8"/>
</dbReference>
<dbReference type="Gene3D" id="4.10.400.10">
    <property type="entry name" value="Low-density Lipoprotein Receptor"/>
    <property type="match status" value="8"/>
</dbReference>
<dbReference type="InterPro" id="IPR036055">
    <property type="entry name" value="LDL_receptor-like_sf"/>
</dbReference>
<evidence type="ECO:0000313" key="10">
    <source>
        <dbReference type="EMBL" id="KAF3848859.1"/>
    </source>
</evidence>
<evidence type="ECO:0000313" key="11">
    <source>
        <dbReference type="Proteomes" id="UP000518266"/>
    </source>
</evidence>
<keyword evidence="7" id="KW-0675">Receptor</keyword>
<evidence type="ECO:0000256" key="5">
    <source>
        <dbReference type="ARBA" id="ARBA00023136"/>
    </source>
</evidence>
<evidence type="ECO:0000256" key="6">
    <source>
        <dbReference type="ARBA" id="ARBA00023157"/>
    </source>
</evidence>
<keyword evidence="5" id="KW-0472">Membrane</keyword>
<keyword evidence="11" id="KW-1185">Reference proteome</keyword>
<dbReference type="GO" id="GO:0005886">
    <property type="term" value="C:plasma membrane"/>
    <property type="evidence" value="ECO:0007669"/>
    <property type="project" value="TreeGrafter"/>
</dbReference>
<organism evidence="10 11">
    <name type="scientific">Dissostichus mawsoni</name>
    <name type="common">Antarctic cod</name>
    <dbReference type="NCBI Taxonomy" id="36200"/>
    <lineage>
        <taxon>Eukaryota</taxon>
        <taxon>Metazoa</taxon>
        <taxon>Chordata</taxon>
        <taxon>Craniata</taxon>
        <taxon>Vertebrata</taxon>
        <taxon>Euteleostomi</taxon>
        <taxon>Actinopterygii</taxon>
        <taxon>Neopterygii</taxon>
        <taxon>Teleostei</taxon>
        <taxon>Neoteleostei</taxon>
        <taxon>Acanthomorphata</taxon>
        <taxon>Eupercaria</taxon>
        <taxon>Perciformes</taxon>
        <taxon>Notothenioidei</taxon>
        <taxon>Nototheniidae</taxon>
        <taxon>Dissostichus</taxon>
    </lineage>
</organism>
<comment type="caution">
    <text evidence="9">Lacks conserved residue(s) required for the propagation of feature annotation.</text>
</comment>
<dbReference type="GO" id="GO:0005041">
    <property type="term" value="F:low-density lipoprotein particle receptor activity"/>
    <property type="evidence" value="ECO:0007669"/>
    <property type="project" value="TreeGrafter"/>
</dbReference>
<reference evidence="10 11" key="1">
    <citation type="submission" date="2020-03" db="EMBL/GenBank/DDBJ databases">
        <title>Dissostichus mawsoni Genome sequencing and assembly.</title>
        <authorList>
            <person name="Park H."/>
        </authorList>
    </citation>
    <scope>NUCLEOTIDE SEQUENCE [LARGE SCALE GENOMIC DNA]</scope>
    <source>
        <strain evidence="10">DM0001</strain>
        <tissue evidence="10">Muscle</tissue>
    </source>
</reference>
<dbReference type="OrthoDB" id="9990982at2759"/>
<dbReference type="EMBL" id="JAAKFY010000012">
    <property type="protein sequence ID" value="KAF3848859.1"/>
    <property type="molecule type" value="Genomic_DNA"/>
</dbReference>
<feature type="disulfide bond" evidence="9">
    <location>
        <begin position="231"/>
        <end position="246"/>
    </location>
</feature>
<feature type="disulfide bond" evidence="9">
    <location>
        <begin position="281"/>
        <end position="296"/>
    </location>
</feature>
<dbReference type="GO" id="GO:0043235">
    <property type="term" value="C:receptor complex"/>
    <property type="evidence" value="ECO:0007669"/>
    <property type="project" value="TreeGrafter"/>
</dbReference>
<feature type="disulfide bond" evidence="9">
    <location>
        <begin position="479"/>
        <end position="494"/>
    </location>
</feature>
<dbReference type="InterPro" id="IPR051221">
    <property type="entry name" value="LDLR-related"/>
</dbReference>
<feature type="disulfide bond" evidence="9">
    <location>
        <begin position="394"/>
        <end position="409"/>
    </location>
</feature>
<comment type="caution">
    <text evidence="10">The sequence shown here is derived from an EMBL/GenBank/DDBJ whole genome shotgun (WGS) entry which is preliminary data.</text>
</comment>
<dbReference type="SMART" id="SM00192">
    <property type="entry name" value="LDLa"/>
    <property type="match status" value="8"/>
</dbReference>
<dbReference type="PANTHER" id="PTHR22722:SF5">
    <property type="entry name" value="LOW-DENSITY LIPOPROTEIN RECEPTOR-RELATED PROTEIN 1B"/>
    <property type="match status" value="1"/>
</dbReference>
<evidence type="ECO:0000256" key="9">
    <source>
        <dbReference type="PROSITE-ProRule" id="PRU00124"/>
    </source>
</evidence>
<dbReference type="PRINTS" id="PR00261">
    <property type="entry name" value="LDLRECEPTOR"/>
</dbReference>
<protein>
    <submittedName>
        <fullName evidence="10">Uncharacterized protein</fullName>
    </submittedName>
</protein>
<dbReference type="InterPro" id="IPR002172">
    <property type="entry name" value="LDrepeatLR_classA_rpt"/>
</dbReference>
<dbReference type="CDD" id="cd00112">
    <property type="entry name" value="LDLa"/>
    <property type="match status" value="8"/>
</dbReference>
<dbReference type="SUPFAM" id="SSF57424">
    <property type="entry name" value="LDL receptor-like module"/>
    <property type="match status" value="8"/>
</dbReference>
<keyword evidence="8" id="KW-0325">Glycoprotein</keyword>
<dbReference type="PROSITE" id="PS01209">
    <property type="entry name" value="LDLRA_1"/>
    <property type="match status" value="3"/>
</dbReference>
<proteinExistence type="predicted"/>
<comment type="subcellular location">
    <subcellularLocation>
        <location evidence="1">Membrane</location>
        <topology evidence="1">Single-pass membrane protein</topology>
    </subcellularLocation>
</comment>
<dbReference type="PANTHER" id="PTHR22722">
    <property type="entry name" value="LOW-DENSITY LIPOPROTEIN RECEPTOR-RELATED PROTEIN 2-RELATED"/>
    <property type="match status" value="1"/>
</dbReference>
<feature type="disulfide bond" evidence="9">
    <location>
        <begin position="344"/>
        <end position="359"/>
    </location>
</feature>
<dbReference type="Pfam" id="PF00057">
    <property type="entry name" value="Ldl_recept_a"/>
    <property type="match status" value="7"/>
</dbReference>
<dbReference type="InterPro" id="IPR023415">
    <property type="entry name" value="LDLR_class-A_CS"/>
</dbReference>